<dbReference type="AlphaFoldDB" id="A0A1F5G977"/>
<protein>
    <recommendedName>
        <fullName evidence="1">PPC domain-containing protein</fullName>
    </recommendedName>
</protein>
<reference evidence="2 3" key="1">
    <citation type="journal article" date="2016" name="Nat. Commun.">
        <title>Thousands of microbial genomes shed light on interconnected biogeochemical processes in an aquifer system.</title>
        <authorList>
            <person name="Anantharaman K."/>
            <person name="Brown C.T."/>
            <person name="Hug L.A."/>
            <person name="Sharon I."/>
            <person name="Castelle C.J."/>
            <person name="Probst A.J."/>
            <person name="Thomas B.C."/>
            <person name="Singh A."/>
            <person name="Wilkins M.J."/>
            <person name="Karaoz U."/>
            <person name="Brodie E.L."/>
            <person name="Williams K.H."/>
            <person name="Hubbard S.S."/>
            <person name="Banfield J.F."/>
        </authorList>
    </citation>
    <scope>NUCLEOTIDE SEQUENCE [LARGE SCALE GENOMIC DNA]</scope>
</reference>
<dbReference type="Pfam" id="PF03479">
    <property type="entry name" value="PCC"/>
    <property type="match status" value="1"/>
</dbReference>
<sequence length="143" mass="15962">MQFTETNNRYLIRLEKGEEIIKSLTAFCSQNTIKSGELWAIGAVLSAEIGFYHLDKKNYSFKQFNTPHEIASLIGNVALVDGKPFLHIHTVLADENFACVGGHLKEATVGATCEVYLTNLDTEINRKFDEEIGLKLLDCKAIP</sequence>
<feature type="domain" description="PPC" evidence="1">
    <location>
        <begin position="3"/>
        <end position="140"/>
    </location>
</feature>
<evidence type="ECO:0000259" key="1">
    <source>
        <dbReference type="PROSITE" id="PS51742"/>
    </source>
</evidence>
<dbReference type="CDD" id="cd11378">
    <property type="entry name" value="DUF296"/>
    <property type="match status" value="1"/>
</dbReference>
<dbReference type="EMBL" id="MFBD01000030">
    <property type="protein sequence ID" value="OGD88387.1"/>
    <property type="molecule type" value="Genomic_DNA"/>
</dbReference>
<dbReference type="PROSITE" id="PS51742">
    <property type="entry name" value="PPC"/>
    <property type="match status" value="1"/>
</dbReference>
<comment type="caution">
    <text evidence="2">The sequence shown here is derived from an EMBL/GenBank/DDBJ whole genome shotgun (WGS) entry which is preliminary data.</text>
</comment>
<name>A0A1F5G977_9BACT</name>
<dbReference type="PANTHER" id="PTHR34988">
    <property type="entry name" value="PROTEIN, PUTATIVE-RELATED"/>
    <property type="match status" value="1"/>
</dbReference>
<gene>
    <name evidence="2" type="ORF">A3D04_02850</name>
</gene>
<dbReference type="Proteomes" id="UP000177369">
    <property type="component" value="Unassembled WGS sequence"/>
</dbReference>
<dbReference type="SUPFAM" id="SSF117856">
    <property type="entry name" value="AF0104/ALDC/Ptd012-like"/>
    <property type="match status" value="1"/>
</dbReference>
<dbReference type="InterPro" id="IPR005175">
    <property type="entry name" value="PPC_dom"/>
</dbReference>
<dbReference type="STRING" id="1797714.A3D04_02850"/>
<evidence type="ECO:0000313" key="2">
    <source>
        <dbReference type="EMBL" id="OGD88387.1"/>
    </source>
</evidence>
<dbReference type="PANTHER" id="PTHR34988:SF1">
    <property type="entry name" value="DNA-BINDING PROTEIN"/>
    <property type="match status" value="1"/>
</dbReference>
<evidence type="ECO:0000313" key="3">
    <source>
        <dbReference type="Proteomes" id="UP000177369"/>
    </source>
</evidence>
<proteinExistence type="predicted"/>
<organism evidence="2 3">
    <name type="scientific">Candidatus Curtissbacteria bacterium RIFCSPHIGHO2_02_FULL_40_16b</name>
    <dbReference type="NCBI Taxonomy" id="1797714"/>
    <lineage>
        <taxon>Bacteria</taxon>
        <taxon>Candidatus Curtissiibacteriota</taxon>
    </lineage>
</organism>
<dbReference type="Gene3D" id="3.30.1330.80">
    <property type="entry name" value="Hypothetical protein, similar to alpha- acetolactate decarboxylase, domain 2"/>
    <property type="match status" value="1"/>
</dbReference>
<accession>A0A1F5G977</accession>
<dbReference type="InterPro" id="IPR025707">
    <property type="entry name" value="DNA_bp_PD1"/>
</dbReference>
<dbReference type="PIRSF" id="PIRSF016702">
    <property type="entry name" value="DNA_bp_PD1"/>
    <property type="match status" value="1"/>
</dbReference>